<proteinExistence type="predicted"/>
<comment type="caution">
    <text evidence="1">The sequence shown here is derived from an EMBL/GenBank/DDBJ whole genome shotgun (WGS) entry which is preliminary data.</text>
</comment>
<organism evidence="1 2">
    <name type="scientific">Sphaerodactylus townsendi</name>
    <dbReference type="NCBI Taxonomy" id="933632"/>
    <lineage>
        <taxon>Eukaryota</taxon>
        <taxon>Metazoa</taxon>
        <taxon>Chordata</taxon>
        <taxon>Craniata</taxon>
        <taxon>Vertebrata</taxon>
        <taxon>Euteleostomi</taxon>
        <taxon>Lepidosauria</taxon>
        <taxon>Squamata</taxon>
        <taxon>Bifurcata</taxon>
        <taxon>Gekkota</taxon>
        <taxon>Sphaerodactylidae</taxon>
        <taxon>Sphaerodactylus</taxon>
    </lineage>
</organism>
<reference evidence="1" key="1">
    <citation type="submission" date="2021-08" db="EMBL/GenBank/DDBJ databases">
        <title>The first chromosome-level gecko genome reveals the dynamic sex chromosomes of Neotropical dwarf geckos (Sphaerodactylidae: Sphaerodactylus).</title>
        <authorList>
            <person name="Pinto B.J."/>
            <person name="Keating S.E."/>
            <person name="Gamble T."/>
        </authorList>
    </citation>
    <scope>NUCLEOTIDE SEQUENCE</scope>
    <source>
        <strain evidence="1">TG3544</strain>
    </source>
</reference>
<evidence type="ECO:0000313" key="2">
    <source>
        <dbReference type="Proteomes" id="UP000827872"/>
    </source>
</evidence>
<accession>A0ACB8FJ40</accession>
<sequence>MEPAAAAAATAGLFLAGSEQQFYAELFALCCGGSCQTVPEAGTGAAPAAGGSKVAELFRASQLPPETLHQNSSGFQVFQQSVNRAWEWKDSRRRWTTDFHWFPQCHQLKGASE</sequence>
<dbReference type="Proteomes" id="UP000827872">
    <property type="component" value="Linkage Group LG04"/>
</dbReference>
<name>A0ACB8FJ40_9SAUR</name>
<evidence type="ECO:0000313" key="1">
    <source>
        <dbReference type="EMBL" id="KAH8005101.1"/>
    </source>
</evidence>
<gene>
    <name evidence="1" type="ORF">K3G42_023574</name>
</gene>
<protein>
    <submittedName>
        <fullName evidence="1">Uncharacterized protein</fullName>
    </submittedName>
</protein>
<dbReference type="EMBL" id="CM037617">
    <property type="protein sequence ID" value="KAH8005101.1"/>
    <property type="molecule type" value="Genomic_DNA"/>
</dbReference>
<keyword evidence="2" id="KW-1185">Reference proteome</keyword>